<feature type="region of interest" description="Disordered" evidence="1">
    <location>
        <begin position="1"/>
        <end position="95"/>
    </location>
</feature>
<gene>
    <name evidence="2" type="ORF">OC846_005957</name>
</gene>
<feature type="compositionally biased region" description="Polar residues" evidence="1">
    <location>
        <begin position="1"/>
        <end position="19"/>
    </location>
</feature>
<feature type="compositionally biased region" description="Basic and acidic residues" evidence="1">
    <location>
        <begin position="119"/>
        <end position="140"/>
    </location>
</feature>
<organism evidence="2 3">
    <name type="scientific">Tilletia horrida</name>
    <dbReference type="NCBI Taxonomy" id="155126"/>
    <lineage>
        <taxon>Eukaryota</taxon>
        <taxon>Fungi</taxon>
        <taxon>Dikarya</taxon>
        <taxon>Basidiomycota</taxon>
        <taxon>Ustilaginomycotina</taxon>
        <taxon>Exobasidiomycetes</taxon>
        <taxon>Tilletiales</taxon>
        <taxon>Tilletiaceae</taxon>
        <taxon>Tilletia</taxon>
    </lineage>
</organism>
<accession>A0AAN6GM83</accession>
<dbReference type="Proteomes" id="UP001176517">
    <property type="component" value="Unassembled WGS sequence"/>
</dbReference>
<feature type="compositionally biased region" description="Gly residues" evidence="1">
    <location>
        <begin position="64"/>
        <end position="73"/>
    </location>
</feature>
<keyword evidence="3" id="KW-1185">Reference proteome</keyword>
<evidence type="ECO:0000313" key="3">
    <source>
        <dbReference type="Proteomes" id="UP001176517"/>
    </source>
</evidence>
<sequence length="261" mass="27846">MSETEAQPAAESQATSTPDLTLKESDAPLPAELATTHENSRSATNDGQPPPTAEGGEGAAKPTGKGGRGGAAAGSGQYLNRERFKTGGPQRKPLTEDELSAKLERARLQNAAILARREQVEADKSHYEQLTAQEREERAQHARKKLAEKKAQLVQEEERAKARARKLEKQDTRSWDSEKQEDQLWQSNFRPYAGSGGDYQDSRGGGRGGRGGRGRGSSSRGGASGGPKREPTKQEVNVNDAAQFPALSGGKGTSAKAEPTA</sequence>
<dbReference type="AlphaFoldDB" id="A0AAN6GM83"/>
<proteinExistence type="predicted"/>
<evidence type="ECO:0000256" key="1">
    <source>
        <dbReference type="SAM" id="MobiDB-lite"/>
    </source>
</evidence>
<reference evidence="2" key="1">
    <citation type="journal article" date="2023" name="PhytoFront">
        <title>Draft Genome Resources of Seven Strains of Tilletia horrida, Causal Agent of Kernel Smut of Rice.</title>
        <authorList>
            <person name="Khanal S."/>
            <person name="Antony Babu S."/>
            <person name="Zhou X.G."/>
        </authorList>
    </citation>
    <scope>NUCLEOTIDE SEQUENCE</scope>
    <source>
        <strain evidence="2">TX6</strain>
    </source>
</reference>
<feature type="compositionally biased region" description="Gly residues" evidence="1">
    <location>
        <begin position="203"/>
        <end position="215"/>
    </location>
</feature>
<name>A0AAN6GM83_9BASI</name>
<feature type="region of interest" description="Disordered" evidence="1">
    <location>
        <begin position="119"/>
        <end position="261"/>
    </location>
</feature>
<dbReference type="EMBL" id="JAPDMZ010000267">
    <property type="protein sequence ID" value="KAK0544717.1"/>
    <property type="molecule type" value="Genomic_DNA"/>
</dbReference>
<feature type="compositionally biased region" description="Basic and acidic residues" evidence="1">
    <location>
        <begin position="148"/>
        <end position="182"/>
    </location>
</feature>
<protein>
    <submittedName>
        <fullName evidence="2">Uncharacterized protein</fullName>
    </submittedName>
</protein>
<evidence type="ECO:0000313" key="2">
    <source>
        <dbReference type="EMBL" id="KAK0544717.1"/>
    </source>
</evidence>
<comment type="caution">
    <text evidence="2">The sequence shown here is derived from an EMBL/GenBank/DDBJ whole genome shotgun (WGS) entry which is preliminary data.</text>
</comment>